<dbReference type="SUPFAM" id="SSF48537">
    <property type="entry name" value="Phospholipase C/P1 nuclease"/>
    <property type="match status" value="1"/>
</dbReference>
<dbReference type="InterPro" id="IPR008947">
    <property type="entry name" value="PLipase_C/P1_nuclease_dom_sf"/>
</dbReference>
<organism evidence="2 3">
    <name type="scientific">Taibaiella soli</name>
    <dbReference type="NCBI Taxonomy" id="1649169"/>
    <lineage>
        <taxon>Bacteria</taxon>
        <taxon>Pseudomonadati</taxon>
        <taxon>Bacteroidota</taxon>
        <taxon>Chitinophagia</taxon>
        <taxon>Chitinophagales</taxon>
        <taxon>Chitinophagaceae</taxon>
        <taxon>Taibaiella</taxon>
    </lineage>
</organism>
<dbReference type="GO" id="GO:0016788">
    <property type="term" value="F:hydrolase activity, acting on ester bonds"/>
    <property type="evidence" value="ECO:0007669"/>
    <property type="project" value="InterPro"/>
</dbReference>
<sequence>MTKLLMKKLFLALALAATLYTPKASAWGSWGHQHINNGAVFTLPKEMIPFFYNHIDFITEEAVVPDLRKYINGDKGEGGKHFIDMEPFPPVSGNWPYTYKEAAALFGDSLLRKTGTLPWQINDMMTRLTNAFKEKNKSEILYIAADLAHYIGDATQPLHTTENYDGQLTGQKGVHSFFESQLPEQFGSAYNFNSGEAQIIADPNKEIWSVILHSHALLDSVLSAEKEAEHSFPADKIYAKDANGQILKNRYGQQIHSHEFAKAYHDRLHRLIERQLRLAVKTTADFWYTAWVNAGKPNLNDFDPKKITERNQKNYQSDLKYWKKGKLVGFLSVSEIQ</sequence>
<comment type="caution">
    <text evidence="2">The sequence shown here is derived from an EMBL/GenBank/DDBJ whole genome shotgun (WGS) entry which is preliminary data.</text>
</comment>
<evidence type="ECO:0000256" key="1">
    <source>
        <dbReference type="SAM" id="SignalP"/>
    </source>
</evidence>
<dbReference type="EMBL" id="QKTW01000002">
    <property type="protein sequence ID" value="PZF74942.1"/>
    <property type="molecule type" value="Genomic_DNA"/>
</dbReference>
<gene>
    <name evidence="2" type="ORF">DN068_01725</name>
</gene>
<keyword evidence="3" id="KW-1185">Reference proteome</keyword>
<feature type="signal peptide" evidence="1">
    <location>
        <begin position="1"/>
        <end position="26"/>
    </location>
</feature>
<dbReference type="Gene3D" id="1.10.575.10">
    <property type="entry name" value="P1 Nuclease"/>
    <property type="match status" value="1"/>
</dbReference>
<feature type="chain" id="PRO_5016002282" evidence="1">
    <location>
        <begin position="27"/>
        <end position="337"/>
    </location>
</feature>
<accession>A0A2W2AN08</accession>
<dbReference type="CDD" id="cd10981">
    <property type="entry name" value="ZnPC_S1P1"/>
    <property type="match status" value="1"/>
</dbReference>
<dbReference type="Proteomes" id="UP000248745">
    <property type="component" value="Unassembled WGS sequence"/>
</dbReference>
<protein>
    <submittedName>
        <fullName evidence="2">S1/P1 Nuclease</fullName>
    </submittedName>
</protein>
<evidence type="ECO:0000313" key="2">
    <source>
        <dbReference type="EMBL" id="PZF74942.1"/>
    </source>
</evidence>
<name>A0A2W2AN08_9BACT</name>
<evidence type="ECO:0000313" key="3">
    <source>
        <dbReference type="Proteomes" id="UP000248745"/>
    </source>
</evidence>
<reference evidence="2 3" key="1">
    <citation type="submission" date="2018-06" db="EMBL/GenBank/DDBJ databases">
        <title>Mucibacter soli gen. nov., sp. nov., a new member of the family Chitinophagaceae producing mucin.</title>
        <authorList>
            <person name="Kim M.-K."/>
            <person name="Park S."/>
            <person name="Kim T.-S."/>
            <person name="Joung Y."/>
            <person name="Han J.-H."/>
            <person name="Kim S.B."/>
        </authorList>
    </citation>
    <scope>NUCLEOTIDE SEQUENCE [LARGE SCALE GENOMIC DNA]</scope>
    <source>
        <strain evidence="2 3">R1-15</strain>
    </source>
</reference>
<proteinExistence type="predicted"/>
<keyword evidence="1" id="KW-0732">Signal</keyword>
<dbReference type="AlphaFoldDB" id="A0A2W2AN08"/>